<organismHost>
    <name type="scientific">Crocodylus porosus</name>
    <name type="common">Saltwater crocodile</name>
    <name type="synonym">Estuarine crocodile</name>
    <dbReference type="NCBI Taxonomy" id="8502"/>
</organismHost>
<evidence type="ECO:0000313" key="5">
    <source>
        <dbReference type="EMBL" id="ABJ09011.1"/>
    </source>
</evidence>
<dbReference type="EMBL" id="DQ356948">
    <property type="protein sequence ID" value="ABJ09011.1"/>
    <property type="molecule type" value="Genomic_DNA"/>
</dbReference>
<dbReference type="GO" id="GO:0046677">
    <property type="term" value="P:response to antibiotic"/>
    <property type="evidence" value="ECO:0007669"/>
    <property type="project" value="InterPro"/>
</dbReference>
<organism evidence="5 6">
    <name type="scientific">Nile crocodilepox virus (isolate Crocodylus niloticus/Zimbabwe/Ume/2001)</name>
    <name type="common">CRV</name>
    <dbReference type="NCBI Taxonomy" id="1289473"/>
    <lineage>
        <taxon>Viruses</taxon>
        <taxon>Varidnaviria</taxon>
        <taxon>Bamfordvirae</taxon>
        <taxon>Nucleocytoviricota</taxon>
        <taxon>Pokkesviricetes</taxon>
        <taxon>Chitovirales</taxon>
        <taxon>Poxviridae</taxon>
        <taxon>Chordopoxvirinae</taxon>
        <taxon>Crocodylidpoxvirus</taxon>
        <taxon>Crocodylidpoxvirus nilecrocodilepox</taxon>
        <taxon>Nile crocodilepox virus</taxon>
    </lineage>
</organism>
<reference evidence="5 6" key="1">
    <citation type="journal article" date="2006" name="J. Virol.">
        <title>Genome of crocodilepox virus.</title>
        <authorList>
            <person name="Afonso C.L."/>
            <person name="Tulman E.R."/>
            <person name="Delhon G."/>
            <person name="Lu Z."/>
            <person name="Viljoen G.J."/>
            <person name="Wallace D.B."/>
            <person name="Kutish G.F."/>
            <person name="Rock D.L."/>
        </authorList>
    </citation>
    <scope>NUCLEOTIDE SEQUENCE [LARGE SCALE GENOMIC DNA]</scope>
    <source>
        <strain evidence="6">Isolate Crocodylus niloticus/Zimbabwe/Ume/2001</strain>
    </source>
</reference>
<dbReference type="Proteomes" id="UP000011300">
    <property type="component" value="Segment"/>
</dbReference>
<evidence type="ECO:0000256" key="4">
    <source>
        <dbReference type="ARBA" id="ARBA00032479"/>
    </source>
</evidence>
<name>Q070D1_CPRVZ</name>
<comment type="subcellular location">
    <subcellularLocation>
        <location evidence="1">Membrane</location>
        <topology evidence="1">Peripheral membrane protein</topology>
    </subcellularLocation>
</comment>
<dbReference type="RefSeq" id="YP_784310.1">
    <property type="nucleotide sequence ID" value="NC_008030.1"/>
</dbReference>
<gene>
    <name evidence="5" type="ORF">CRV120</name>
</gene>
<keyword evidence="6" id="KW-1185">Reference proteome</keyword>
<evidence type="ECO:0000313" key="6">
    <source>
        <dbReference type="Proteomes" id="UP000011300"/>
    </source>
</evidence>
<accession>Q070D1</accession>
<dbReference type="Pfam" id="PF03340">
    <property type="entry name" value="Pox_Rif"/>
    <property type="match status" value="1"/>
</dbReference>
<dbReference type="GeneID" id="4363363"/>
<keyword evidence="2" id="KW-0472">Membrane</keyword>
<protein>
    <recommendedName>
        <fullName evidence="4">62 kDa protein</fullName>
    </recommendedName>
    <alternativeName>
        <fullName evidence="3">Rifampicin resistance protein</fullName>
    </alternativeName>
</protein>
<dbReference type="GO" id="GO:0016020">
    <property type="term" value="C:membrane"/>
    <property type="evidence" value="ECO:0007669"/>
    <property type="project" value="UniProtKB-SubCell"/>
</dbReference>
<proteinExistence type="predicted"/>
<evidence type="ECO:0000256" key="2">
    <source>
        <dbReference type="ARBA" id="ARBA00023136"/>
    </source>
</evidence>
<dbReference type="KEGG" id="vg:4363363"/>
<dbReference type="InterPro" id="IPR005008">
    <property type="entry name" value="Poxvirus_Rif-R"/>
</dbReference>
<evidence type="ECO:0000256" key="1">
    <source>
        <dbReference type="ARBA" id="ARBA00004170"/>
    </source>
</evidence>
<organismHost>
    <name type="scientific">Crocodylus niloticus</name>
    <name type="common">Nile crocodile</name>
    <name type="synonym">African crocodile</name>
    <dbReference type="NCBI Taxonomy" id="8501"/>
</organismHost>
<sequence length="544" mass="61128">MNTSIVNSFLGSRRAEAAKSKNVFGVDPQETTYYMPQYITVSGIRCDDVVRYEVKDQYINAANYFVLTVPLPEIKGVGSFAYAPHVGYKCIKRVQFSSQRGLIWEIEGEELFAASRGSNIAACSGYSEKLCSMSTGHTPNDVIKESELIYVYLRTPFDDESTISSLKIPANDKIVIEVAFNRISDVVIYDAAFNIDAFAHGFVYQPDLSFIGYTVKGLQAKPAYLQIPRRVVGSLNITSNSLGEVYSITSLSVYVKPCYGIENKFIAYPGFDQTPAAYVKAYVERLLFDLLTVSAERPSNFPPESDIVRIASSDIVTIQDIDVSVCIDGVPAGKSLYFHRNLLVFGTRRNGAAYNISKKFSKICGFYNDVNDTIIYTEVLHTVDMLDVSIPVKLWNSERNIQAGDNRSAASKAKDVYINDPFLKGIDLLGSFDPVERMEVRFGHELMYSEDFPISRIYNRLLTSAIAAERKLIFNYTQCCLFKPTILQADHSRGKDKLHVKVGYKRLDVDNPIHYVDRQLVLACNDLYRISYDNSEVKVSKIND</sequence>
<organismHost>
    <name type="scientific">Crocodylus johnstoni</name>
    <name type="common">Australian freshwater crocodile</name>
    <dbReference type="NCBI Taxonomy" id="184234"/>
</organismHost>
<evidence type="ECO:0000256" key="3">
    <source>
        <dbReference type="ARBA" id="ARBA00032040"/>
    </source>
</evidence>